<evidence type="ECO:0000313" key="2">
    <source>
        <dbReference type="Proteomes" id="UP001558474"/>
    </source>
</evidence>
<dbReference type="Proteomes" id="UP001558474">
    <property type="component" value="Unassembled WGS sequence"/>
</dbReference>
<keyword evidence="2" id="KW-1185">Reference proteome</keyword>
<accession>A0ABV3VDS3</accession>
<organism evidence="1 2">
    <name type="scientific">Mycolicibacterium porcinum</name>
    <dbReference type="NCBI Taxonomy" id="39693"/>
    <lineage>
        <taxon>Bacteria</taxon>
        <taxon>Bacillati</taxon>
        <taxon>Actinomycetota</taxon>
        <taxon>Actinomycetes</taxon>
        <taxon>Mycobacteriales</taxon>
        <taxon>Mycobacteriaceae</taxon>
        <taxon>Mycolicibacterium</taxon>
    </lineage>
</organism>
<reference evidence="1 2" key="1">
    <citation type="submission" date="2024-04" db="EMBL/GenBank/DDBJ databases">
        <title>Genomic Markers of Mycobacteria.</title>
        <authorList>
            <person name="Soliman M.S."/>
            <person name="Elkholy A."/>
            <person name="Soliman N.S."/>
            <person name="Abbas A."/>
            <person name="Khayrat S."/>
            <person name="Shawky S."/>
        </authorList>
    </citation>
    <scope>NUCLEOTIDE SEQUENCE [LARGE SCALE GENOMIC DNA]</scope>
    <source>
        <strain evidence="1 2">Egy-CU-AM5</strain>
    </source>
</reference>
<evidence type="ECO:0000313" key="1">
    <source>
        <dbReference type="EMBL" id="MEX3739561.1"/>
    </source>
</evidence>
<comment type="caution">
    <text evidence="1">The sequence shown here is derived from an EMBL/GenBank/DDBJ whole genome shotgun (WGS) entry which is preliminary data.</text>
</comment>
<protein>
    <submittedName>
        <fullName evidence="1">Uncharacterized protein</fullName>
    </submittedName>
</protein>
<dbReference type="RefSeq" id="WP_368573232.1">
    <property type="nucleotide sequence ID" value="NZ_JBDLOU010000028.1"/>
</dbReference>
<gene>
    <name evidence="1" type="ORF">ABFW12_15110</name>
</gene>
<sequence length="340" mass="38647">MSEFEIEQAEALEYQFHAPATTLGISPHDLTEGLARFWDVLVTGPDITYMTATGTEASFLKPEMVSVEEPGLDDFHHEMSVKAYPDFSGGKPSFELDQYQFALIAESRYAIPYQEVCAYAIRQHQSMVAFPLLAHFSLQTRDPVAVFTECLHTLPVLLGRRKSEPNANLLSALFARNFSVIRNYVGMVARNMDLRLVDSLDVIRYSRLGLNPIYLHYLNLLINVDKLHSDRLSYWFAVPGWERGNLASLVQAPVTRLIGGRWRAEAPVDWDYFGALLGEDDSLWGSVPDDPVWRRAPVVSNIEELFEYNADRAVEIAEISDEIRFRRLLKRKEDTVANSV</sequence>
<name>A0ABV3VDS3_9MYCO</name>
<proteinExistence type="predicted"/>
<dbReference type="EMBL" id="JBDLOU010000028">
    <property type="protein sequence ID" value="MEX3739561.1"/>
    <property type="molecule type" value="Genomic_DNA"/>
</dbReference>